<dbReference type="GO" id="GO:0016018">
    <property type="term" value="F:cyclosporin A binding"/>
    <property type="evidence" value="ECO:0007669"/>
    <property type="project" value="TreeGrafter"/>
</dbReference>
<organism evidence="2 3">
    <name type="scientific">Cinara cedri</name>
    <dbReference type="NCBI Taxonomy" id="506608"/>
    <lineage>
        <taxon>Eukaryota</taxon>
        <taxon>Metazoa</taxon>
        <taxon>Ecdysozoa</taxon>
        <taxon>Arthropoda</taxon>
        <taxon>Hexapoda</taxon>
        <taxon>Insecta</taxon>
        <taxon>Pterygota</taxon>
        <taxon>Neoptera</taxon>
        <taxon>Paraneoptera</taxon>
        <taxon>Hemiptera</taxon>
        <taxon>Sternorrhyncha</taxon>
        <taxon>Aphidomorpha</taxon>
        <taxon>Aphidoidea</taxon>
        <taxon>Aphididae</taxon>
        <taxon>Lachninae</taxon>
        <taxon>Cinara</taxon>
    </lineage>
</organism>
<evidence type="ECO:0000259" key="1">
    <source>
        <dbReference type="PROSITE" id="PS50072"/>
    </source>
</evidence>
<sequence>MGPECAFSSSEKYTSPMEGIQSFLRLKGKAHRYRAVMRHRGGGFHKMLLSSKYVSVLKDSDDLIMILLGKLNVLKHRPDLVNKYTVKGVMDFEWTRYLWKLNQSLGGVKHHNQDTVAIFIDKYYIGTYDEFINYLSTEYNFIISLWPLKYKRLIWNDIQNYYDNHKLTFVRMVFDVNNWEIGHIVFALFEKLVPKTCEYFRQLCLNTTDGYTNSSIHRIDVINGFIQAGRIFTRTAYLKKENYLLKHDRRGMLSFVNKHKYFNGPEFVISLQPNSWMNDEYVAFGYAVDGEQTLKYIEKFSDTNESLNQQIRITSCNVIVKTMDSLHSNTRSSETEIESFLSSIIHTGILKSMYINVYGKPEPLHKPLLSEYEYMKSIVMIIMNKVWNKTIYSSSQLNKVWRQNFYSNSHVPQKTLTSNTSSDWDTTNEIKSIIKLRPYSNNVDRNNNSSITASPITSKSILLKTKYSNKTTNGCYISLPKKHKDYRRCKQIYESICK</sequence>
<dbReference type="GO" id="GO:0006457">
    <property type="term" value="P:protein folding"/>
    <property type="evidence" value="ECO:0007669"/>
    <property type="project" value="TreeGrafter"/>
</dbReference>
<keyword evidence="3" id="KW-1185">Reference proteome</keyword>
<evidence type="ECO:0000313" key="3">
    <source>
        <dbReference type="Proteomes" id="UP000325440"/>
    </source>
</evidence>
<dbReference type="InterPro" id="IPR002130">
    <property type="entry name" value="Cyclophilin-type_PPIase_dom"/>
</dbReference>
<dbReference type="InterPro" id="IPR029000">
    <property type="entry name" value="Cyclophilin-like_dom_sf"/>
</dbReference>
<dbReference type="SUPFAM" id="SSF50891">
    <property type="entry name" value="Cyclophilin-like"/>
    <property type="match status" value="1"/>
</dbReference>
<dbReference type="Gene3D" id="2.40.100.10">
    <property type="entry name" value="Cyclophilin-like"/>
    <property type="match status" value="1"/>
</dbReference>
<protein>
    <submittedName>
        <fullName evidence="2">Cyclophilin-like domain,Cyclophilin-type peptidyl-prolyl cis-trans isomerase domain</fullName>
    </submittedName>
</protein>
<dbReference type="PRINTS" id="PR00153">
    <property type="entry name" value="CSAPPISMRASE"/>
</dbReference>
<dbReference type="OrthoDB" id="408413at2759"/>
<dbReference type="PANTHER" id="PTHR11071:SF561">
    <property type="entry name" value="PEPTIDYL-PROLYL CIS-TRANS ISOMERASE D-RELATED"/>
    <property type="match status" value="1"/>
</dbReference>
<dbReference type="GO" id="GO:0005737">
    <property type="term" value="C:cytoplasm"/>
    <property type="evidence" value="ECO:0007669"/>
    <property type="project" value="TreeGrafter"/>
</dbReference>
<dbReference type="Pfam" id="PF00160">
    <property type="entry name" value="Pro_isomerase"/>
    <property type="match status" value="1"/>
</dbReference>
<keyword evidence="2" id="KW-0413">Isomerase</keyword>
<dbReference type="GO" id="GO:0003755">
    <property type="term" value="F:peptidyl-prolyl cis-trans isomerase activity"/>
    <property type="evidence" value="ECO:0007669"/>
    <property type="project" value="InterPro"/>
</dbReference>
<proteinExistence type="predicted"/>
<dbReference type="Proteomes" id="UP000325440">
    <property type="component" value="Unassembled WGS sequence"/>
</dbReference>
<evidence type="ECO:0000313" key="2">
    <source>
        <dbReference type="EMBL" id="VVC27186.1"/>
    </source>
</evidence>
<dbReference type="PROSITE" id="PS50072">
    <property type="entry name" value="CSA_PPIASE_2"/>
    <property type="match status" value="1"/>
</dbReference>
<name>A0A5E4M9V8_9HEMI</name>
<dbReference type="EMBL" id="CABPRJ010000070">
    <property type="protein sequence ID" value="VVC27186.1"/>
    <property type="molecule type" value="Genomic_DNA"/>
</dbReference>
<feature type="domain" description="PPIase cyclophilin-type" evidence="1">
    <location>
        <begin position="171"/>
        <end position="318"/>
    </location>
</feature>
<dbReference type="AlphaFoldDB" id="A0A5E4M9V8"/>
<dbReference type="PANTHER" id="PTHR11071">
    <property type="entry name" value="PEPTIDYL-PROLYL CIS-TRANS ISOMERASE"/>
    <property type="match status" value="1"/>
</dbReference>
<reference evidence="2 3" key="1">
    <citation type="submission" date="2019-08" db="EMBL/GenBank/DDBJ databases">
        <authorList>
            <person name="Alioto T."/>
            <person name="Alioto T."/>
            <person name="Gomez Garrido J."/>
        </authorList>
    </citation>
    <scope>NUCLEOTIDE SEQUENCE [LARGE SCALE GENOMIC DNA]</scope>
</reference>
<gene>
    <name evidence="2" type="ORF">CINCED_3A002744</name>
</gene>
<accession>A0A5E4M9V8</accession>